<organism evidence="2 3">
    <name type="scientific">Brevibacterium linens</name>
    <dbReference type="NCBI Taxonomy" id="1703"/>
    <lineage>
        <taxon>Bacteria</taxon>
        <taxon>Bacillati</taxon>
        <taxon>Actinomycetota</taxon>
        <taxon>Actinomycetes</taxon>
        <taxon>Micrococcales</taxon>
        <taxon>Brevibacteriaceae</taxon>
        <taxon>Brevibacterium</taxon>
    </lineage>
</organism>
<dbReference type="InterPro" id="IPR036388">
    <property type="entry name" value="WH-like_DNA-bd_sf"/>
</dbReference>
<dbReference type="AlphaFoldDB" id="A0A144M2A5"/>
<gene>
    <name evidence="2" type="ORF">A2T55_01195</name>
</gene>
<dbReference type="InterPro" id="IPR000835">
    <property type="entry name" value="HTH_MarR-typ"/>
</dbReference>
<sequence>MSSESPNQGSPDSPHLESALALASAASSLDSAISAALSRVGISFTDLRRLRLIGARPQGLNREDLAEAMGETRSQTVRSSGPLVKLGWLSRSESGEFILTDSGRHLIDQAEGIAEKAAARWFTDSGLNPLEVIASVRPNRCPSSR</sequence>
<protein>
    <recommendedName>
        <fullName evidence="1">HTH marR-type domain-containing protein</fullName>
    </recommendedName>
</protein>
<dbReference type="GO" id="GO:0003700">
    <property type="term" value="F:DNA-binding transcription factor activity"/>
    <property type="evidence" value="ECO:0007669"/>
    <property type="project" value="InterPro"/>
</dbReference>
<dbReference type="Proteomes" id="UP000075950">
    <property type="component" value="Chromosome"/>
</dbReference>
<evidence type="ECO:0000259" key="1">
    <source>
        <dbReference type="SMART" id="SM00347"/>
    </source>
</evidence>
<dbReference type="SMART" id="SM00347">
    <property type="entry name" value="HTH_MARR"/>
    <property type="match status" value="1"/>
</dbReference>
<dbReference type="RefSeq" id="WP_062860477.1">
    <property type="nucleotide sequence ID" value="NZ_CP014869.1"/>
</dbReference>
<name>A0A144M2A5_BRELN</name>
<evidence type="ECO:0000313" key="2">
    <source>
        <dbReference type="EMBL" id="AMT92586.1"/>
    </source>
</evidence>
<accession>A0A144M2A5</accession>
<evidence type="ECO:0000313" key="3">
    <source>
        <dbReference type="Proteomes" id="UP000075950"/>
    </source>
</evidence>
<dbReference type="InterPro" id="IPR036390">
    <property type="entry name" value="WH_DNA-bd_sf"/>
</dbReference>
<dbReference type="EMBL" id="CP014869">
    <property type="protein sequence ID" value="AMT92586.1"/>
    <property type="molecule type" value="Genomic_DNA"/>
</dbReference>
<proteinExistence type="predicted"/>
<dbReference type="KEGG" id="bly:A2T55_01195"/>
<dbReference type="SUPFAM" id="SSF46785">
    <property type="entry name" value="Winged helix' DNA-binding domain"/>
    <property type="match status" value="1"/>
</dbReference>
<feature type="domain" description="HTH marR-type" evidence="1">
    <location>
        <begin position="35"/>
        <end position="132"/>
    </location>
</feature>
<dbReference type="Gene3D" id="1.10.10.10">
    <property type="entry name" value="Winged helix-like DNA-binding domain superfamily/Winged helix DNA-binding domain"/>
    <property type="match status" value="1"/>
</dbReference>
<reference evidence="3" key="1">
    <citation type="submission" date="2016-03" db="EMBL/GenBank/DDBJ databases">
        <authorList>
            <person name="Ploux O."/>
        </authorList>
    </citation>
    <scope>NUCLEOTIDE SEQUENCE [LARGE SCALE GENOMIC DNA]</scope>
    <source>
        <strain evidence="3">BS258</strain>
    </source>
</reference>